<name>A0ABD1KQA5_9TELE</name>
<dbReference type="PANTHER" id="PTHR15344">
    <property type="entry name" value="CDC42 EFFECTOR PROTEIN BORG"/>
    <property type="match status" value="1"/>
</dbReference>
<dbReference type="PANTHER" id="PTHR15344:SF22">
    <property type="entry name" value="CDC42 EFFECTOR PROTEIN (RHO GTPASE-BINDING) 1B"/>
    <property type="match status" value="1"/>
</dbReference>
<gene>
    <name evidence="5" type="ORF">ACEWY4_003088</name>
</gene>
<comment type="caution">
    <text evidence="5">The sequence shown here is derived from an EMBL/GenBank/DDBJ whole genome shotgun (WGS) entry which is preliminary data.</text>
</comment>
<evidence type="ECO:0000313" key="5">
    <source>
        <dbReference type="EMBL" id="KAL2101327.1"/>
    </source>
</evidence>
<reference evidence="5 6" key="1">
    <citation type="submission" date="2024-09" db="EMBL/GenBank/DDBJ databases">
        <title>A chromosome-level genome assembly of Gray's grenadier anchovy, Coilia grayii.</title>
        <authorList>
            <person name="Fu Z."/>
        </authorList>
    </citation>
    <scope>NUCLEOTIDE SEQUENCE [LARGE SCALE GENOMIC DNA]</scope>
    <source>
        <strain evidence="5">G4</strain>
        <tissue evidence="5">Muscle</tissue>
    </source>
</reference>
<evidence type="ECO:0000256" key="3">
    <source>
        <dbReference type="SAM" id="MobiDB-lite"/>
    </source>
</evidence>
<comment type="similarity">
    <text evidence="2">Belongs to the BORG/CEP family.</text>
</comment>
<dbReference type="InterPro" id="IPR000095">
    <property type="entry name" value="CRIB_dom"/>
</dbReference>
<dbReference type="GO" id="GO:0012505">
    <property type="term" value="C:endomembrane system"/>
    <property type="evidence" value="ECO:0007669"/>
    <property type="project" value="UniProtKB-SubCell"/>
</dbReference>
<comment type="subcellular location">
    <subcellularLocation>
        <location evidence="1">Endomembrane system</location>
        <topology evidence="1">Peripheral membrane protein</topology>
    </subcellularLocation>
</comment>
<feature type="region of interest" description="Disordered" evidence="3">
    <location>
        <begin position="346"/>
        <end position="380"/>
    </location>
</feature>
<evidence type="ECO:0000259" key="4">
    <source>
        <dbReference type="PROSITE" id="PS50108"/>
    </source>
</evidence>
<dbReference type="Pfam" id="PF14957">
    <property type="entry name" value="BORG_CEP"/>
    <property type="match status" value="1"/>
</dbReference>
<keyword evidence="6" id="KW-1185">Reference proteome</keyword>
<organism evidence="5 6">
    <name type="scientific">Coilia grayii</name>
    <name type="common">Gray's grenadier anchovy</name>
    <dbReference type="NCBI Taxonomy" id="363190"/>
    <lineage>
        <taxon>Eukaryota</taxon>
        <taxon>Metazoa</taxon>
        <taxon>Chordata</taxon>
        <taxon>Craniata</taxon>
        <taxon>Vertebrata</taxon>
        <taxon>Euteleostomi</taxon>
        <taxon>Actinopterygii</taxon>
        <taxon>Neopterygii</taxon>
        <taxon>Teleostei</taxon>
        <taxon>Clupei</taxon>
        <taxon>Clupeiformes</taxon>
        <taxon>Clupeoidei</taxon>
        <taxon>Engraulidae</taxon>
        <taxon>Coilinae</taxon>
        <taxon>Coilia</taxon>
    </lineage>
</organism>
<proteinExistence type="inferred from homology"/>
<feature type="compositionally biased region" description="Basic and acidic residues" evidence="3">
    <location>
        <begin position="351"/>
        <end position="368"/>
    </location>
</feature>
<feature type="region of interest" description="Disordered" evidence="3">
    <location>
        <begin position="1"/>
        <end position="26"/>
    </location>
</feature>
<evidence type="ECO:0000256" key="2">
    <source>
        <dbReference type="ARBA" id="ARBA00010770"/>
    </source>
</evidence>
<dbReference type="SMART" id="SM00285">
    <property type="entry name" value="PBD"/>
    <property type="match status" value="1"/>
</dbReference>
<dbReference type="Pfam" id="PF00786">
    <property type="entry name" value="PBD"/>
    <property type="match status" value="1"/>
</dbReference>
<protein>
    <recommendedName>
        <fullName evidence="4">CRIB domain-containing protein</fullName>
    </recommendedName>
</protein>
<evidence type="ECO:0000313" key="6">
    <source>
        <dbReference type="Proteomes" id="UP001591681"/>
    </source>
</evidence>
<dbReference type="GO" id="GO:0005737">
    <property type="term" value="C:cytoplasm"/>
    <property type="evidence" value="ECO:0007669"/>
    <property type="project" value="UniProtKB-ARBA"/>
</dbReference>
<dbReference type="AlphaFoldDB" id="A0ABD1KQA5"/>
<feature type="domain" description="CRIB" evidence="4">
    <location>
        <begin position="32"/>
        <end position="46"/>
    </location>
</feature>
<feature type="region of interest" description="Disordered" evidence="3">
    <location>
        <begin position="272"/>
        <end position="303"/>
    </location>
</feature>
<dbReference type="InterPro" id="IPR051296">
    <property type="entry name" value="Cdc42_Effector_BORG/CEP"/>
</dbReference>
<feature type="region of interest" description="Disordered" evidence="3">
    <location>
        <begin position="54"/>
        <end position="117"/>
    </location>
</feature>
<feature type="compositionally biased region" description="Gly residues" evidence="3">
    <location>
        <begin position="62"/>
        <end position="75"/>
    </location>
</feature>
<sequence length="380" mass="40064">MSLGKLPGIKGLVASGSQGKRRFKSDLSVDMISPPLGDFRHTMHVGRGGDVFGDTSFLSNHGGSGGGGSGGGGAPGSPESPTGSNKTTRFLSRTLRHVRKVPPPRPRGGSRDLSLPPPPVSPIIKNAISLPQLNVDLGNGCVQRALFPSSLSSPGDSLYSYGLQSGFVTLPRLSRLDKQSQDSFGALSPDFGRGSLLDNGSLTQSDSLTSFTVDLGPSLMSEVLGIIDCPTSSLSTGHLWGKGDNAGGEQDAERISAFESLTESPVRYPASISAENSPYNGSGRSCSPEWGSEMPNGEEASGNVSPRVIADASPWSPAPEDPGIEVGRFREAVDVLARHYGGGTQLRVGRRGKEEPYHSRSLCHRKESYTYPDDEDEIKV</sequence>
<dbReference type="Proteomes" id="UP001591681">
    <property type="component" value="Unassembled WGS sequence"/>
</dbReference>
<dbReference type="InterPro" id="IPR029273">
    <property type="entry name" value="Cdc42_effect-like"/>
</dbReference>
<dbReference type="PROSITE" id="PS50108">
    <property type="entry name" value="CRIB"/>
    <property type="match status" value="1"/>
</dbReference>
<accession>A0ABD1KQA5</accession>
<feature type="compositionally biased region" description="Polar residues" evidence="3">
    <location>
        <begin position="273"/>
        <end position="285"/>
    </location>
</feature>
<dbReference type="EMBL" id="JBHFQA010000003">
    <property type="protein sequence ID" value="KAL2101327.1"/>
    <property type="molecule type" value="Genomic_DNA"/>
</dbReference>
<evidence type="ECO:0000256" key="1">
    <source>
        <dbReference type="ARBA" id="ARBA00004184"/>
    </source>
</evidence>